<evidence type="ECO:0000256" key="2">
    <source>
        <dbReference type="ARBA" id="ARBA00020000"/>
    </source>
</evidence>
<dbReference type="Pfam" id="PF05764">
    <property type="entry name" value="YL1"/>
    <property type="match status" value="1"/>
</dbReference>
<organism evidence="6 7">
    <name type="scientific">Aphis craccivora</name>
    <name type="common">Cowpea aphid</name>
    <dbReference type="NCBI Taxonomy" id="307492"/>
    <lineage>
        <taxon>Eukaryota</taxon>
        <taxon>Metazoa</taxon>
        <taxon>Ecdysozoa</taxon>
        <taxon>Arthropoda</taxon>
        <taxon>Hexapoda</taxon>
        <taxon>Insecta</taxon>
        <taxon>Pterygota</taxon>
        <taxon>Neoptera</taxon>
        <taxon>Paraneoptera</taxon>
        <taxon>Hemiptera</taxon>
        <taxon>Sternorrhyncha</taxon>
        <taxon>Aphidomorpha</taxon>
        <taxon>Aphidoidea</taxon>
        <taxon>Aphididae</taxon>
        <taxon>Aphidini</taxon>
        <taxon>Aphis</taxon>
        <taxon>Aphis</taxon>
    </lineage>
</organism>
<dbReference type="PANTHER" id="PTHR13275">
    <property type="entry name" value="YL-1 PROTEIN TRANSCRIPTION FACTOR-LIKE 1"/>
    <property type="match status" value="1"/>
</dbReference>
<protein>
    <recommendedName>
        <fullName evidence="2">Vacuolar protein sorting-associated protein 72 homolog</fullName>
    </recommendedName>
</protein>
<reference evidence="6 7" key="1">
    <citation type="submission" date="2019-08" db="EMBL/GenBank/DDBJ databases">
        <title>Whole genome of Aphis craccivora.</title>
        <authorList>
            <person name="Voronova N.V."/>
            <person name="Shulinski R.S."/>
            <person name="Bandarenka Y.V."/>
            <person name="Zhorov D.G."/>
            <person name="Warner D."/>
        </authorList>
    </citation>
    <scope>NUCLEOTIDE SEQUENCE [LARGE SCALE GENOMIC DNA]</scope>
    <source>
        <strain evidence="6">180601</strain>
        <tissue evidence="6">Whole Body</tissue>
    </source>
</reference>
<name>A0A6G0YNU1_APHCR</name>
<sequence length="313" mass="36827">AMAAERERRSNAGNKLARLLDEEEADDDFYKTTYGGFNEDEEDNDFHFVDEEAPDEVDSDFSIDENDEVISDVEDEELTKKKTNRYQEPKAPKPVEQREAPKRKRSITEKVVAETSYERKSIRQSTAVKSQETIERIKERVSKIKRNKPLPPEEMPSQQELLEEAKLTEEENLKSLEKFEKLELARKQTRAKPRVTYLTSVKFLSKAYPLLAEDDTVNMEGEEHDVKRERREYCERTTITVNEPHEFERMFPKKVAKPIKPHRQCVFTEDYARYRDPLTGHPYKNQKIFSILRSVYSMHLDEALTNKQNNLES</sequence>
<proteinExistence type="inferred from homology"/>
<comment type="similarity">
    <text evidence="1">Belongs to the VPS72/YL1 family.</text>
</comment>
<dbReference type="Proteomes" id="UP000478052">
    <property type="component" value="Unassembled WGS sequence"/>
</dbReference>
<dbReference type="EMBL" id="VUJU01003091">
    <property type="protein sequence ID" value="KAF0759150.1"/>
    <property type="molecule type" value="Genomic_DNA"/>
</dbReference>
<evidence type="ECO:0000259" key="5">
    <source>
        <dbReference type="Pfam" id="PF08265"/>
    </source>
</evidence>
<feature type="compositionally biased region" description="Basic and acidic residues" evidence="3">
    <location>
        <begin position="1"/>
        <end position="10"/>
    </location>
</feature>
<comment type="caution">
    <text evidence="6">The sequence shown here is derived from an EMBL/GenBank/DDBJ whole genome shotgun (WGS) entry which is preliminary data.</text>
</comment>
<dbReference type="OrthoDB" id="78296at2759"/>
<dbReference type="AlphaFoldDB" id="A0A6G0YNU1"/>
<feature type="non-terminal residue" evidence="6">
    <location>
        <position position="1"/>
    </location>
</feature>
<dbReference type="InterPro" id="IPR013272">
    <property type="entry name" value="Vps72/YL1_C"/>
</dbReference>
<feature type="region of interest" description="Disordered" evidence="3">
    <location>
        <begin position="1"/>
        <end position="129"/>
    </location>
</feature>
<accession>A0A6G0YNU1</accession>
<evidence type="ECO:0000313" key="6">
    <source>
        <dbReference type="EMBL" id="KAF0759150.1"/>
    </source>
</evidence>
<feature type="domain" description="Vps72/YL1 N-terminal" evidence="4">
    <location>
        <begin position="6"/>
        <end position="194"/>
    </location>
</feature>
<evidence type="ECO:0000259" key="4">
    <source>
        <dbReference type="Pfam" id="PF05764"/>
    </source>
</evidence>
<evidence type="ECO:0000313" key="7">
    <source>
        <dbReference type="Proteomes" id="UP000478052"/>
    </source>
</evidence>
<dbReference type="InterPro" id="IPR046757">
    <property type="entry name" value="YL1_N"/>
</dbReference>
<dbReference type="GO" id="GO:0005634">
    <property type="term" value="C:nucleus"/>
    <property type="evidence" value="ECO:0007669"/>
    <property type="project" value="TreeGrafter"/>
</dbReference>
<keyword evidence="7" id="KW-1185">Reference proteome</keyword>
<gene>
    <name evidence="6" type="ORF">FWK35_00023128</name>
</gene>
<dbReference type="Pfam" id="PF08265">
    <property type="entry name" value="YL1_C"/>
    <property type="match status" value="1"/>
</dbReference>
<feature type="domain" description="Vps72/YL1 C-terminal" evidence="5">
    <location>
        <begin position="265"/>
        <end position="291"/>
    </location>
</feature>
<evidence type="ECO:0000256" key="1">
    <source>
        <dbReference type="ARBA" id="ARBA00006832"/>
    </source>
</evidence>
<evidence type="ECO:0000256" key="3">
    <source>
        <dbReference type="SAM" id="MobiDB-lite"/>
    </source>
</evidence>
<feature type="compositionally biased region" description="Acidic residues" evidence="3">
    <location>
        <begin position="51"/>
        <end position="77"/>
    </location>
</feature>
<dbReference type="PANTHER" id="PTHR13275:SF4">
    <property type="entry name" value="VACUOLAR PROTEIN SORTING-ASSOCIATED PROTEIN 72 HOMOLOG"/>
    <property type="match status" value="1"/>
</dbReference>
<feature type="compositionally biased region" description="Basic and acidic residues" evidence="3">
    <location>
        <begin position="85"/>
        <end position="121"/>
    </location>
</feature>